<keyword evidence="4" id="KW-1185">Reference proteome</keyword>
<dbReference type="Proteomes" id="UP001589532">
    <property type="component" value="Unassembled WGS sequence"/>
</dbReference>
<gene>
    <name evidence="3" type="ORF">ACFFSA_03385</name>
</gene>
<evidence type="ECO:0000313" key="3">
    <source>
        <dbReference type="EMBL" id="MFB9622112.1"/>
    </source>
</evidence>
<evidence type="ECO:0000256" key="1">
    <source>
        <dbReference type="SAM" id="MobiDB-lite"/>
    </source>
</evidence>
<dbReference type="EMBL" id="JBHMBW010000002">
    <property type="protein sequence ID" value="MFB9622112.1"/>
    <property type="molecule type" value="Genomic_DNA"/>
</dbReference>
<evidence type="ECO:0000256" key="2">
    <source>
        <dbReference type="SAM" id="Phobius"/>
    </source>
</evidence>
<dbReference type="RefSeq" id="WP_345001809.1">
    <property type="nucleotide sequence ID" value="NZ_BAAAXV010000009.1"/>
</dbReference>
<feature type="transmembrane region" description="Helical" evidence="2">
    <location>
        <begin position="70"/>
        <end position="99"/>
    </location>
</feature>
<protein>
    <submittedName>
        <fullName evidence="3">Uncharacterized protein</fullName>
    </submittedName>
</protein>
<name>A0ABV5RRR1_9ACTN</name>
<keyword evidence="2" id="KW-0472">Membrane</keyword>
<sequence length="194" mass="20624">MAVAQPRATSDGKKQYTLDLPMMSIQVRQPDVRLPHIEMPHMEMPRISRREIGHYMDVARTFLPAPERMAYYGALGALAVFGVLDWPVAAAIGAGTVIAQRRPRQAPMFGRQPSRPQETAAAAKEPTPTSGRATTTRRGAATTRATSTRGKAATTTAGAGGRKTTAGKTTAGKTTAGKTTSTSTSRRKSTSPSK</sequence>
<accession>A0ABV5RRR1</accession>
<keyword evidence="2" id="KW-0812">Transmembrane</keyword>
<feature type="region of interest" description="Disordered" evidence="1">
    <location>
        <begin position="103"/>
        <end position="194"/>
    </location>
</feature>
<evidence type="ECO:0000313" key="4">
    <source>
        <dbReference type="Proteomes" id="UP001589532"/>
    </source>
</evidence>
<organism evidence="3 4">
    <name type="scientific">Nonomuraea helvata</name>
    <dbReference type="NCBI Taxonomy" id="37484"/>
    <lineage>
        <taxon>Bacteria</taxon>
        <taxon>Bacillati</taxon>
        <taxon>Actinomycetota</taxon>
        <taxon>Actinomycetes</taxon>
        <taxon>Streptosporangiales</taxon>
        <taxon>Streptosporangiaceae</taxon>
        <taxon>Nonomuraea</taxon>
    </lineage>
</organism>
<keyword evidence="2" id="KW-1133">Transmembrane helix</keyword>
<comment type="caution">
    <text evidence="3">The sequence shown here is derived from an EMBL/GenBank/DDBJ whole genome shotgun (WGS) entry which is preliminary data.</text>
</comment>
<feature type="compositionally biased region" description="Low complexity" evidence="1">
    <location>
        <begin position="129"/>
        <end position="184"/>
    </location>
</feature>
<reference evidence="3 4" key="1">
    <citation type="submission" date="2024-09" db="EMBL/GenBank/DDBJ databases">
        <authorList>
            <person name="Sun Q."/>
            <person name="Mori K."/>
        </authorList>
    </citation>
    <scope>NUCLEOTIDE SEQUENCE [LARGE SCALE GENOMIC DNA]</scope>
    <source>
        <strain evidence="3 4">JCM 3143</strain>
    </source>
</reference>
<feature type="compositionally biased region" description="Basic residues" evidence="1">
    <location>
        <begin position="185"/>
        <end position="194"/>
    </location>
</feature>
<proteinExistence type="predicted"/>